<evidence type="ECO:0000256" key="4">
    <source>
        <dbReference type="ARBA" id="ARBA00022692"/>
    </source>
</evidence>
<dbReference type="Proteomes" id="UP000094296">
    <property type="component" value="Unassembled WGS sequence"/>
</dbReference>
<accession>A0A1E5G3M4</accession>
<evidence type="ECO:0000256" key="8">
    <source>
        <dbReference type="ARBA" id="ARBA00029447"/>
    </source>
</evidence>
<dbReference type="CDD" id="cd12913">
    <property type="entry name" value="PDC1_MCP_like"/>
    <property type="match status" value="1"/>
</dbReference>
<dbReference type="PROSITE" id="PS50885">
    <property type="entry name" value="HAMP"/>
    <property type="match status" value="1"/>
</dbReference>
<dbReference type="CDD" id="cd12912">
    <property type="entry name" value="PDC2_MCP_like"/>
    <property type="match status" value="1"/>
</dbReference>
<keyword evidence="2" id="KW-1003">Cell membrane</keyword>
<dbReference type="PROSITE" id="PS50111">
    <property type="entry name" value="CHEMOTAXIS_TRANSDUC_2"/>
    <property type="match status" value="1"/>
</dbReference>
<evidence type="ECO:0000256" key="6">
    <source>
        <dbReference type="ARBA" id="ARBA00023136"/>
    </source>
</evidence>
<feature type="domain" description="Methyl-accepting transducer" evidence="11">
    <location>
        <begin position="387"/>
        <end position="649"/>
    </location>
</feature>
<organism evidence="13 14">
    <name type="scientific">Desulfuribacillus alkaliarsenatis</name>
    <dbReference type="NCBI Taxonomy" id="766136"/>
    <lineage>
        <taxon>Bacteria</taxon>
        <taxon>Bacillati</taxon>
        <taxon>Bacillota</taxon>
        <taxon>Desulfuribacillia</taxon>
        <taxon>Desulfuribacillales</taxon>
        <taxon>Desulfuribacillaceae</taxon>
        <taxon>Desulfuribacillus</taxon>
    </lineage>
</organism>
<dbReference type="PANTHER" id="PTHR32089:SF112">
    <property type="entry name" value="LYSOZYME-LIKE PROTEIN-RELATED"/>
    <property type="match status" value="1"/>
</dbReference>
<dbReference type="STRING" id="766136.BHF68_14405"/>
<dbReference type="GO" id="GO:0005886">
    <property type="term" value="C:plasma membrane"/>
    <property type="evidence" value="ECO:0007669"/>
    <property type="project" value="UniProtKB-SubCell"/>
</dbReference>
<dbReference type="Pfam" id="PF02743">
    <property type="entry name" value="dCache_1"/>
    <property type="match status" value="1"/>
</dbReference>
<protein>
    <recommendedName>
        <fullName evidence="15">Chemotaxis protein</fullName>
    </recommendedName>
</protein>
<dbReference type="GO" id="GO:0006935">
    <property type="term" value="P:chemotaxis"/>
    <property type="evidence" value="ECO:0007669"/>
    <property type="project" value="UniProtKB-KW"/>
</dbReference>
<evidence type="ECO:0008006" key="15">
    <source>
        <dbReference type="Google" id="ProtNLM"/>
    </source>
</evidence>
<dbReference type="Gene3D" id="1.10.287.950">
    <property type="entry name" value="Methyl-accepting chemotaxis protein"/>
    <property type="match status" value="1"/>
</dbReference>
<dbReference type="GO" id="GO:0007165">
    <property type="term" value="P:signal transduction"/>
    <property type="evidence" value="ECO:0007669"/>
    <property type="project" value="UniProtKB-KW"/>
</dbReference>
<dbReference type="SMART" id="SM00283">
    <property type="entry name" value="MA"/>
    <property type="match status" value="1"/>
</dbReference>
<dbReference type="SUPFAM" id="SSF58104">
    <property type="entry name" value="Methyl-accepting chemotaxis protein (MCP) signaling domain"/>
    <property type="match status" value="1"/>
</dbReference>
<dbReference type="RefSeq" id="WP_069642637.1">
    <property type="nucleotide sequence ID" value="NZ_MIJE01000006.1"/>
</dbReference>
<sequence>MQNKKRFIGIRGKMFIAVVVSVMLLLSLFSSVIYWKAKVIIDDGVNTELAAYKEMIAEDITTVLLLAGQDVIQIENNQYIRDFMERAPLVNDVTQAEGYRELITTLNSIRNKNENMLNMYLGIDSINRLLIHDEYELPADFDMQARPWYQAAIENGELTISEPYIDVSSNSLVITVCTPIYNNLGDLLGVAGMDITLDRISEIMGDFQYKETGHALLLNDNGQYIFNPDSNLILQESISDETQGLGSIARGLLSGATGLDSISIEGRPHLVSYAPISLSDWTVALIVPLAEAEEELNVFRILFFVATVIVFIFLSIVIYFLSGSILKQVPQLLTAFEQAKAGDLTVQATPRTQDELGQLTEGFNNMIGTQRNVIQDVTGMTHYISGIVSNTEENIIELNMNIEEISATTQQVSAGMEQTAASMEEMNATSTDIESAMQKITDKADEGNRSAKEINQRALNLKQNAIKSSKYAQEIYETTNTKLRTAIEESKAIDKIHVLSEAILEITSQTNLLALNAAIEAARAGEAGKGFAVVADEIRKLAEDSKQTVTQIQEVSSTVTTSVTHLAESSREMLDFLEQQVVQDYRMLVETGEQYSDDAKYVDTMLQEFQEISTHMLDSIQGMLNAINEVTQATHEGAEGITNIAEKASVFTSRTEDMVSQMKETRNNTEQLAVKMAQFKV</sequence>
<dbReference type="InterPro" id="IPR029151">
    <property type="entry name" value="Sensor-like_sf"/>
</dbReference>
<keyword evidence="3" id="KW-0145">Chemotaxis</keyword>
<keyword evidence="4 10" id="KW-0812">Transmembrane</keyword>
<feature type="transmembrane region" description="Helical" evidence="10">
    <location>
        <begin position="301"/>
        <end position="321"/>
    </location>
</feature>
<comment type="subcellular location">
    <subcellularLocation>
        <location evidence="1">Cell membrane</location>
        <topology evidence="1">Multi-pass membrane protein</topology>
    </subcellularLocation>
</comment>
<evidence type="ECO:0000259" key="11">
    <source>
        <dbReference type="PROSITE" id="PS50111"/>
    </source>
</evidence>
<evidence type="ECO:0000256" key="9">
    <source>
        <dbReference type="PROSITE-ProRule" id="PRU00284"/>
    </source>
</evidence>
<dbReference type="PANTHER" id="PTHR32089">
    <property type="entry name" value="METHYL-ACCEPTING CHEMOTAXIS PROTEIN MCPB"/>
    <property type="match status" value="1"/>
</dbReference>
<evidence type="ECO:0000256" key="7">
    <source>
        <dbReference type="ARBA" id="ARBA00023224"/>
    </source>
</evidence>
<keyword evidence="5 10" id="KW-1133">Transmembrane helix</keyword>
<dbReference type="InterPro" id="IPR033479">
    <property type="entry name" value="dCache_1"/>
</dbReference>
<evidence type="ECO:0000313" key="14">
    <source>
        <dbReference type="Proteomes" id="UP000094296"/>
    </source>
</evidence>
<name>A0A1E5G3M4_9FIRM</name>
<feature type="domain" description="HAMP" evidence="12">
    <location>
        <begin position="323"/>
        <end position="375"/>
    </location>
</feature>
<evidence type="ECO:0000256" key="5">
    <source>
        <dbReference type="ARBA" id="ARBA00022989"/>
    </source>
</evidence>
<comment type="similarity">
    <text evidence="8">Belongs to the methyl-accepting chemotaxis (MCP) protein family.</text>
</comment>
<dbReference type="SUPFAM" id="SSF103190">
    <property type="entry name" value="Sensory domain-like"/>
    <property type="match status" value="1"/>
</dbReference>
<dbReference type="AlphaFoldDB" id="A0A1E5G3M4"/>
<evidence type="ECO:0000256" key="1">
    <source>
        <dbReference type="ARBA" id="ARBA00004651"/>
    </source>
</evidence>
<evidence type="ECO:0000313" key="13">
    <source>
        <dbReference type="EMBL" id="OEF97689.1"/>
    </source>
</evidence>
<dbReference type="Pfam" id="PF00672">
    <property type="entry name" value="HAMP"/>
    <property type="match status" value="1"/>
</dbReference>
<proteinExistence type="inferred from homology"/>
<dbReference type="SMART" id="SM00304">
    <property type="entry name" value="HAMP"/>
    <property type="match status" value="1"/>
</dbReference>
<gene>
    <name evidence="13" type="ORF">BHF68_14405</name>
</gene>
<keyword evidence="7 9" id="KW-0807">Transducer</keyword>
<keyword evidence="14" id="KW-1185">Reference proteome</keyword>
<evidence type="ECO:0000256" key="2">
    <source>
        <dbReference type="ARBA" id="ARBA00022475"/>
    </source>
</evidence>
<comment type="caution">
    <text evidence="13">The sequence shown here is derived from an EMBL/GenBank/DDBJ whole genome shotgun (WGS) entry which is preliminary data.</text>
</comment>
<evidence type="ECO:0000259" key="12">
    <source>
        <dbReference type="PROSITE" id="PS50885"/>
    </source>
</evidence>
<feature type="transmembrane region" description="Helical" evidence="10">
    <location>
        <begin position="12"/>
        <end position="35"/>
    </location>
</feature>
<reference evidence="13 14" key="1">
    <citation type="submission" date="2016-09" db="EMBL/GenBank/DDBJ databases">
        <title>Draft genome sequence for the type strain of Desulfuribacillus alkaliarsenatis AHT28, an obligately anaerobic, sulfidogenic bacterium isolated from Russian soda lake sediments.</title>
        <authorList>
            <person name="Abin C.A."/>
            <person name="Hollibaugh J.T."/>
        </authorList>
    </citation>
    <scope>NUCLEOTIDE SEQUENCE [LARGE SCALE GENOMIC DNA]</scope>
    <source>
        <strain evidence="13 14">AHT28</strain>
    </source>
</reference>
<dbReference type="Gene3D" id="3.30.450.20">
    <property type="entry name" value="PAS domain"/>
    <property type="match status" value="2"/>
</dbReference>
<dbReference type="EMBL" id="MIJE01000006">
    <property type="protein sequence ID" value="OEF97689.1"/>
    <property type="molecule type" value="Genomic_DNA"/>
</dbReference>
<keyword evidence="6 10" id="KW-0472">Membrane</keyword>
<dbReference type="InterPro" id="IPR003660">
    <property type="entry name" value="HAMP_dom"/>
</dbReference>
<dbReference type="InterPro" id="IPR004089">
    <property type="entry name" value="MCPsignal_dom"/>
</dbReference>
<dbReference type="Pfam" id="PF00015">
    <property type="entry name" value="MCPsignal"/>
    <property type="match status" value="1"/>
</dbReference>
<dbReference type="CDD" id="cd06225">
    <property type="entry name" value="HAMP"/>
    <property type="match status" value="1"/>
</dbReference>
<evidence type="ECO:0000256" key="10">
    <source>
        <dbReference type="SAM" id="Phobius"/>
    </source>
</evidence>
<evidence type="ECO:0000256" key="3">
    <source>
        <dbReference type="ARBA" id="ARBA00022500"/>
    </source>
</evidence>